<reference evidence="1 2" key="1">
    <citation type="submission" date="2017-11" db="EMBL/GenBank/DDBJ databases">
        <title>Comparitive Functional Genomics of Dry Heat Resistant strains isolated from the Viking Spacecraft.</title>
        <authorList>
            <person name="Seuylemezian A."/>
            <person name="Cooper K."/>
            <person name="Vaishampayan P."/>
        </authorList>
    </citation>
    <scope>NUCLEOTIDE SEQUENCE [LARGE SCALE GENOMIC DNA]</scope>
    <source>
        <strain evidence="1 2">V1-29</strain>
    </source>
</reference>
<dbReference type="Gene3D" id="3.40.50.300">
    <property type="entry name" value="P-loop containing nucleotide triphosphate hydrolases"/>
    <property type="match status" value="1"/>
</dbReference>
<dbReference type="AlphaFoldDB" id="A0A2N5M7L7"/>
<dbReference type="NCBIfam" id="NF005250">
    <property type="entry name" value="PRK06761.1"/>
    <property type="match status" value="1"/>
</dbReference>
<dbReference type="Proteomes" id="UP000234748">
    <property type="component" value="Unassembled WGS sequence"/>
</dbReference>
<protein>
    <submittedName>
        <fullName evidence="1">Uncharacterized protein</fullName>
    </submittedName>
</protein>
<name>A0A2N5M7L7_9BACI</name>
<keyword evidence="2" id="KW-1185">Reference proteome</keyword>
<organism evidence="1 2">
    <name type="scientific">Peribacillus deserti</name>
    <dbReference type="NCBI Taxonomy" id="673318"/>
    <lineage>
        <taxon>Bacteria</taxon>
        <taxon>Bacillati</taxon>
        <taxon>Bacillota</taxon>
        <taxon>Bacilli</taxon>
        <taxon>Bacillales</taxon>
        <taxon>Bacillaceae</taxon>
        <taxon>Peribacillus</taxon>
    </lineage>
</organism>
<evidence type="ECO:0000313" key="2">
    <source>
        <dbReference type="Proteomes" id="UP000234748"/>
    </source>
</evidence>
<dbReference type="EMBL" id="PGUY01000023">
    <property type="protein sequence ID" value="PLT30346.1"/>
    <property type="molecule type" value="Genomic_DNA"/>
</dbReference>
<sequence>MSRLILVEGLPGSGKSTIAKLIHEIAGDMSLNPVLFQEGDVNHPADYESTAYVSEEEYLRLKEKPEYQPFLKSEYIFPFGEGLVIPYGKLKKEYGEEFPSGLLQALYPHDIYELPFELNEQLISERWKQFAQKAYTENYYYIFECCFIQNPVTVGMVKYGVSDKQVLNYIEGLANEVSSLRPLLIYIEQDHYGYAFEKAVKERSPQWSKGFAEYYTKQGYGKKHGMQGLGGALEVLMERRRLENSIYDELHIAKVKINNSNFNTVEVREKLKEVICRYSGE</sequence>
<dbReference type="InterPro" id="IPR027417">
    <property type="entry name" value="P-loop_NTPase"/>
</dbReference>
<comment type="caution">
    <text evidence="1">The sequence shown here is derived from an EMBL/GenBank/DDBJ whole genome shotgun (WGS) entry which is preliminary data.</text>
</comment>
<dbReference type="RefSeq" id="WP_101641230.1">
    <property type="nucleotide sequence ID" value="NZ_PGUY01000023.1"/>
</dbReference>
<dbReference type="OrthoDB" id="8211253at2"/>
<gene>
    <name evidence="1" type="ORF">CUU66_08375</name>
</gene>
<evidence type="ECO:0000313" key="1">
    <source>
        <dbReference type="EMBL" id="PLT30346.1"/>
    </source>
</evidence>
<dbReference type="SUPFAM" id="SSF52540">
    <property type="entry name" value="P-loop containing nucleoside triphosphate hydrolases"/>
    <property type="match status" value="2"/>
</dbReference>
<accession>A0A2N5M7L7</accession>
<proteinExistence type="predicted"/>